<reference evidence="3" key="2">
    <citation type="submission" date="2023-06" db="EMBL/GenBank/DDBJ databases">
        <authorList>
            <person name="Kobayashi Y."/>
            <person name="Kayamori A."/>
            <person name="Aoki K."/>
            <person name="Shiwa Y."/>
            <person name="Fujita N."/>
            <person name="Sugita T."/>
            <person name="Iwasaki W."/>
            <person name="Tanaka N."/>
            <person name="Takashima M."/>
        </authorList>
    </citation>
    <scope>NUCLEOTIDE SEQUENCE</scope>
    <source>
        <strain evidence="3">HIS016</strain>
    </source>
</reference>
<sequence>MDDDWVSVTPPGPEQVREQPVSDVLSGGYVIPNVRVGMLEQDEALGRLRLDQDSTLHTLHTLEQMNAALTAENARLKRALALHENDIIDAGTGTLT</sequence>
<keyword evidence="4" id="KW-1185">Reference proteome</keyword>
<proteinExistence type="predicted"/>
<name>A0AAD3YBY9_9TREE</name>
<dbReference type="EMBL" id="BTCM01000003">
    <property type="protein sequence ID" value="GMK56407.1"/>
    <property type="molecule type" value="Genomic_DNA"/>
</dbReference>
<evidence type="ECO:0000313" key="3">
    <source>
        <dbReference type="EMBL" id="GMK56407.1"/>
    </source>
</evidence>
<dbReference type="Proteomes" id="UP001222932">
    <property type="component" value="Unassembled WGS sequence"/>
</dbReference>
<reference evidence="3" key="1">
    <citation type="journal article" date="2023" name="BMC Genomics">
        <title>Chromosome-level genome assemblies of Cutaneotrichosporon spp. (Trichosporonales, Basidiomycota) reveal imbalanced evolution between nucleotide sequences and chromosome synteny.</title>
        <authorList>
            <person name="Kobayashi Y."/>
            <person name="Kayamori A."/>
            <person name="Aoki K."/>
            <person name="Shiwa Y."/>
            <person name="Matsutani M."/>
            <person name="Fujita N."/>
            <person name="Sugita T."/>
            <person name="Iwasaki W."/>
            <person name="Tanaka N."/>
            <person name="Takashima M."/>
        </authorList>
    </citation>
    <scope>NUCLEOTIDE SEQUENCE</scope>
    <source>
        <strain evidence="3">HIS016</strain>
    </source>
</reference>
<comment type="caution">
    <text evidence="3">The sequence shown here is derived from an EMBL/GenBank/DDBJ whole genome shotgun (WGS) entry which is preliminary data.</text>
</comment>
<feature type="region of interest" description="Disordered" evidence="2">
    <location>
        <begin position="1"/>
        <end position="21"/>
    </location>
</feature>
<feature type="coiled-coil region" evidence="1">
    <location>
        <begin position="59"/>
        <end position="86"/>
    </location>
</feature>
<evidence type="ECO:0000256" key="2">
    <source>
        <dbReference type="SAM" id="MobiDB-lite"/>
    </source>
</evidence>
<keyword evidence="1" id="KW-0175">Coiled coil</keyword>
<organism evidence="3 4">
    <name type="scientific">Cutaneotrichosporon spelunceum</name>
    <dbReference type="NCBI Taxonomy" id="1672016"/>
    <lineage>
        <taxon>Eukaryota</taxon>
        <taxon>Fungi</taxon>
        <taxon>Dikarya</taxon>
        <taxon>Basidiomycota</taxon>
        <taxon>Agaricomycotina</taxon>
        <taxon>Tremellomycetes</taxon>
        <taxon>Trichosporonales</taxon>
        <taxon>Trichosporonaceae</taxon>
        <taxon>Cutaneotrichosporon</taxon>
    </lineage>
</organism>
<dbReference type="AlphaFoldDB" id="A0AAD3YBY9"/>
<gene>
    <name evidence="3" type="ORF">CspeluHIS016_0302470</name>
</gene>
<evidence type="ECO:0000256" key="1">
    <source>
        <dbReference type="SAM" id="Coils"/>
    </source>
</evidence>
<evidence type="ECO:0000313" key="4">
    <source>
        <dbReference type="Proteomes" id="UP001222932"/>
    </source>
</evidence>
<protein>
    <submittedName>
        <fullName evidence="3">Uncharacterized protein</fullName>
    </submittedName>
</protein>
<accession>A0AAD3YBY9</accession>